<dbReference type="SUPFAM" id="SSF53448">
    <property type="entry name" value="Nucleotide-diphospho-sugar transferases"/>
    <property type="match status" value="1"/>
</dbReference>
<dbReference type="InterPro" id="IPR029044">
    <property type="entry name" value="Nucleotide-diphossugar_trans"/>
</dbReference>
<name>A0A4Y5FSD1_STRTR</name>
<accession>A0A4Y5FSD1</accession>
<sequence length="328" mass="37706">MKFSIIVAAYNVAEYLGECIESLVSQNFPDSEYEVLIVDDGSTDGRTGMICDQLTSEFEVVRTIHQENGGLSSARNTGIKYSKGDYLLFVDGDDFWSNKNFLEKLSSNIERYCSDVVIFPYEKYYSQSGTIEVRFDKVPVYGQIDANISNIVSTGLFTAPAWNKCVKRTLFENGLDFPVGLLSEDCLYCADVLKNIKSYSVLNEMSYMYRQNRLGSITNIVKEKNVHDILKSIHLGLIDLEKYNKDVRKGLEVYFSISYISILPYVNQYISNPEIKRLLSKYRYLLEYSRILTNKEFKFTGLVSQMLGLKVSTKLFAYLLKFYKKYRG</sequence>
<dbReference type="Gene3D" id="3.90.550.10">
    <property type="entry name" value="Spore Coat Polysaccharide Biosynthesis Protein SpsA, Chain A"/>
    <property type="match status" value="1"/>
</dbReference>
<reference evidence="2" key="1">
    <citation type="journal article" date="2019" name="Sci. Rep.">
        <title>A comparative genomics approach for identifying host-range determinants in Streptococcus thermophilus bacteriophages.</title>
        <authorList>
            <person name="Szymczak P."/>
            <person name="Rau M.H."/>
            <person name="Monteiro J.M."/>
            <person name="Pinho M.G."/>
            <person name="Filipe S.R."/>
            <person name="Vogensen F.K."/>
            <person name="Zeidan A.A."/>
            <person name="Janzen T."/>
        </authorList>
    </citation>
    <scope>NUCLEOTIDE SEQUENCE</scope>
    <source>
        <strain evidence="2">STCH_02_rgp</strain>
    </source>
</reference>
<proteinExistence type="predicted"/>
<dbReference type="GO" id="GO:0016758">
    <property type="term" value="F:hexosyltransferase activity"/>
    <property type="evidence" value="ECO:0007669"/>
    <property type="project" value="UniProtKB-ARBA"/>
</dbReference>
<gene>
    <name evidence="2" type="ORF">rgp02_0004</name>
</gene>
<dbReference type="RefSeq" id="WP_011227437.1">
    <property type="nucleotide sequence ID" value="NZ_CP013939.1"/>
</dbReference>
<dbReference type="Pfam" id="PF00535">
    <property type="entry name" value="Glycos_transf_2"/>
    <property type="match status" value="1"/>
</dbReference>
<evidence type="ECO:0000259" key="1">
    <source>
        <dbReference type="Pfam" id="PF00535"/>
    </source>
</evidence>
<evidence type="ECO:0000313" key="2">
    <source>
        <dbReference type="EMBL" id="QBS00379.1"/>
    </source>
</evidence>
<protein>
    <submittedName>
        <fullName evidence="2">Putative CDP-glycosylpolyol phosphate:glycosylpolyol glycosylpolyolphosphotransferase</fullName>
    </submittedName>
</protein>
<keyword evidence="2" id="KW-0808">Transferase</keyword>
<dbReference type="InterPro" id="IPR001173">
    <property type="entry name" value="Glyco_trans_2-like"/>
</dbReference>
<organism evidence="2">
    <name type="scientific">Streptococcus thermophilus</name>
    <dbReference type="NCBI Taxonomy" id="1308"/>
    <lineage>
        <taxon>Bacteria</taxon>
        <taxon>Bacillati</taxon>
        <taxon>Bacillota</taxon>
        <taxon>Bacilli</taxon>
        <taxon>Lactobacillales</taxon>
        <taxon>Streptococcaceae</taxon>
        <taxon>Streptococcus</taxon>
    </lineage>
</organism>
<dbReference type="AlphaFoldDB" id="A0A4Y5FSD1"/>
<dbReference type="PANTHER" id="PTHR22916">
    <property type="entry name" value="GLYCOSYLTRANSFERASE"/>
    <property type="match status" value="1"/>
</dbReference>
<dbReference type="KEGG" id="sths:AVT04_07590"/>
<feature type="domain" description="Glycosyltransferase 2-like" evidence="1">
    <location>
        <begin position="4"/>
        <end position="132"/>
    </location>
</feature>
<dbReference type="CDD" id="cd00761">
    <property type="entry name" value="Glyco_tranf_GTA_type"/>
    <property type="match status" value="1"/>
</dbReference>
<dbReference type="PANTHER" id="PTHR22916:SF3">
    <property type="entry name" value="UDP-GLCNAC:BETAGAL BETA-1,3-N-ACETYLGLUCOSAMINYLTRANSFERASE-LIKE PROTEIN 1"/>
    <property type="match status" value="1"/>
</dbReference>
<dbReference type="EMBL" id="MK483590">
    <property type="protein sequence ID" value="QBS00379.1"/>
    <property type="molecule type" value="Genomic_DNA"/>
</dbReference>